<comment type="similarity">
    <text evidence="1">Belongs to the class IV-like SAM-binding methyltransferase superfamily. RNA methyltransferase TrmH family.</text>
</comment>
<evidence type="ECO:0000313" key="6">
    <source>
        <dbReference type="Proteomes" id="UP000052013"/>
    </source>
</evidence>
<dbReference type="CDD" id="cd18103">
    <property type="entry name" value="SpoU-like_RlmB"/>
    <property type="match status" value="1"/>
</dbReference>
<dbReference type="InterPro" id="IPR013123">
    <property type="entry name" value="SpoU_subst-bd"/>
</dbReference>
<proteinExistence type="inferred from homology"/>
<evidence type="ECO:0000256" key="2">
    <source>
        <dbReference type="ARBA" id="ARBA00022603"/>
    </source>
</evidence>
<dbReference type="PANTHER" id="PTHR46429">
    <property type="entry name" value="23S RRNA (GUANOSINE-2'-O-)-METHYLTRANSFERASE RLMB"/>
    <property type="match status" value="1"/>
</dbReference>
<dbReference type="RefSeq" id="WP_057865347.1">
    <property type="nucleotide sequence ID" value="NZ_AZEY01000090.1"/>
</dbReference>
<evidence type="ECO:0000256" key="1">
    <source>
        <dbReference type="ARBA" id="ARBA00007228"/>
    </source>
</evidence>
<dbReference type="Gene3D" id="3.30.1330.30">
    <property type="match status" value="1"/>
</dbReference>
<dbReference type="SUPFAM" id="SSF55315">
    <property type="entry name" value="L30e-like"/>
    <property type="match status" value="1"/>
</dbReference>
<dbReference type="PANTHER" id="PTHR46429:SF1">
    <property type="entry name" value="23S RRNA (GUANOSINE-2'-O-)-METHYLTRANSFERASE RLMB"/>
    <property type="match status" value="1"/>
</dbReference>
<dbReference type="GO" id="GO:0003723">
    <property type="term" value="F:RNA binding"/>
    <property type="evidence" value="ECO:0007669"/>
    <property type="project" value="InterPro"/>
</dbReference>
<dbReference type="InterPro" id="IPR029064">
    <property type="entry name" value="Ribosomal_eL30-like_sf"/>
</dbReference>
<dbReference type="GO" id="GO:0008173">
    <property type="term" value="F:RNA methyltransferase activity"/>
    <property type="evidence" value="ECO:0007669"/>
    <property type="project" value="InterPro"/>
</dbReference>
<dbReference type="FunFam" id="3.40.1280.10:FF:000008">
    <property type="entry name" value="Group 3 RNA methyltransferase TrmH"/>
    <property type="match status" value="1"/>
</dbReference>
<dbReference type="InterPro" id="IPR004441">
    <property type="entry name" value="rRNA_MeTrfase_TrmH"/>
</dbReference>
<sequence>MKNDQENEEFVIGRHPVVAALKSNNPVNKLFIQTGIKDDDNIVSEILKLAHKKRLVISKVPKQKLDKLSDNQNHQGVVLSIAAFRYASIDELFENAKKVGTAPFFVILDNIEDPHNLGSIIRTADAAGVTGVIIPKHRAVGLTATVAKTSAGAIERVPVARVTNLSATVKELKDRGMWIFGTDIAGTDYRKWDASGSVAVIIGNEGKGISPLLKKQVDEMLTIPMIGDIQSLNASVAASVLIYQGFNSRHPLGK</sequence>
<dbReference type="InterPro" id="IPR029028">
    <property type="entry name" value="Alpha/beta_knot_MTases"/>
</dbReference>
<gene>
    <name evidence="5" type="ORF">FC85_GL000893</name>
</gene>
<dbReference type="Pfam" id="PF00588">
    <property type="entry name" value="SpoU_methylase"/>
    <property type="match status" value="1"/>
</dbReference>
<keyword evidence="3 5" id="KW-0808">Transferase</keyword>
<feature type="domain" description="RNA 2-O ribose methyltransferase substrate binding" evidence="4">
    <location>
        <begin position="10"/>
        <end position="87"/>
    </location>
</feature>
<evidence type="ECO:0000256" key="3">
    <source>
        <dbReference type="ARBA" id="ARBA00022679"/>
    </source>
</evidence>
<organism evidence="5 6">
    <name type="scientific">Lentilactobacillus diolivorans DSM 14421</name>
    <dbReference type="NCBI Taxonomy" id="1423739"/>
    <lineage>
        <taxon>Bacteria</taxon>
        <taxon>Bacillati</taxon>
        <taxon>Bacillota</taxon>
        <taxon>Bacilli</taxon>
        <taxon>Lactobacillales</taxon>
        <taxon>Lactobacillaceae</taxon>
        <taxon>Lentilactobacillus</taxon>
    </lineage>
</organism>
<reference evidence="5 6" key="1">
    <citation type="journal article" date="2015" name="Genome Announc.">
        <title>Expanding the biotechnology potential of lactobacilli through comparative genomics of 213 strains and associated genera.</title>
        <authorList>
            <person name="Sun Z."/>
            <person name="Harris H.M."/>
            <person name="McCann A."/>
            <person name="Guo C."/>
            <person name="Argimon S."/>
            <person name="Zhang W."/>
            <person name="Yang X."/>
            <person name="Jeffery I.B."/>
            <person name="Cooney J.C."/>
            <person name="Kagawa T.F."/>
            <person name="Liu W."/>
            <person name="Song Y."/>
            <person name="Salvetti E."/>
            <person name="Wrobel A."/>
            <person name="Rasinkangas P."/>
            <person name="Parkhill J."/>
            <person name="Rea M.C."/>
            <person name="O'Sullivan O."/>
            <person name="Ritari J."/>
            <person name="Douillard F.P."/>
            <person name="Paul Ross R."/>
            <person name="Yang R."/>
            <person name="Briner A.E."/>
            <person name="Felis G.E."/>
            <person name="de Vos W.M."/>
            <person name="Barrangou R."/>
            <person name="Klaenhammer T.R."/>
            <person name="Caufield P.W."/>
            <person name="Cui Y."/>
            <person name="Zhang H."/>
            <person name="O'Toole P.W."/>
        </authorList>
    </citation>
    <scope>NUCLEOTIDE SEQUENCE [LARGE SCALE GENOMIC DNA]</scope>
    <source>
        <strain evidence="5 6">DSM 14421</strain>
    </source>
</reference>
<comment type="caution">
    <text evidence="5">The sequence shown here is derived from an EMBL/GenBank/DDBJ whole genome shotgun (WGS) entry which is preliminary data.</text>
</comment>
<dbReference type="InterPro" id="IPR029026">
    <property type="entry name" value="tRNA_m1G_MTases_N"/>
</dbReference>
<dbReference type="EMBL" id="AZEY01000090">
    <property type="protein sequence ID" value="KRL64384.1"/>
    <property type="molecule type" value="Genomic_DNA"/>
</dbReference>
<dbReference type="SMART" id="SM00967">
    <property type="entry name" value="SpoU_sub_bind"/>
    <property type="match status" value="1"/>
</dbReference>
<dbReference type="PATRIC" id="fig|1423739.3.peg.941"/>
<dbReference type="STRING" id="1423739.FC85_GL000893"/>
<dbReference type="GO" id="GO:0006396">
    <property type="term" value="P:RNA processing"/>
    <property type="evidence" value="ECO:0007669"/>
    <property type="project" value="InterPro"/>
</dbReference>
<dbReference type="Pfam" id="PF08032">
    <property type="entry name" value="SpoU_sub_bind"/>
    <property type="match status" value="1"/>
</dbReference>
<dbReference type="SUPFAM" id="SSF75217">
    <property type="entry name" value="alpha/beta knot"/>
    <property type="match status" value="1"/>
</dbReference>
<accession>A0A0R1S5Y0</accession>
<protein>
    <submittedName>
        <fullName evidence="5">RNA methyltransferase, TrmH family, group 3</fullName>
    </submittedName>
</protein>
<dbReference type="GO" id="GO:0005829">
    <property type="term" value="C:cytosol"/>
    <property type="evidence" value="ECO:0007669"/>
    <property type="project" value="TreeGrafter"/>
</dbReference>
<dbReference type="Proteomes" id="UP000052013">
    <property type="component" value="Unassembled WGS sequence"/>
</dbReference>
<dbReference type="GO" id="GO:0032259">
    <property type="term" value="P:methylation"/>
    <property type="evidence" value="ECO:0007669"/>
    <property type="project" value="UniProtKB-KW"/>
</dbReference>
<dbReference type="InterPro" id="IPR001537">
    <property type="entry name" value="SpoU_MeTrfase"/>
</dbReference>
<dbReference type="NCBIfam" id="TIGR00186">
    <property type="entry name" value="rRNA_methyl_3"/>
    <property type="match status" value="1"/>
</dbReference>
<dbReference type="AlphaFoldDB" id="A0A0R1S5Y0"/>
<evidence type="ECO:0000259" key="4">
    <source>
        <dbReference type="SMART" id="SM00967"/>
    </source>
</evidence>
<keyword evidence="2 5" id="KW-0489">Methyltransferase</keyword>
<dbReference type="Gene3D" id="3.40.1280.10">
    <property type="match status" value="1"/>
</dbReference>
<evidence type="ECO:0000313" key="5">
    <source>
        <dbReference type="EMBL" id="KRL64384.1"/>
    </source>
</evidence>
<name>A0A0R1S5Y0_9LACO</name>